<dbReference type="GO" id="GO:0070814">
    <property type="term" value="P:hydrogen sulfide biosynthetic process"/>
    <property type="evidence" value="ECO:0007669"/>
    <property type="project" value="UniProtKB-UniRule"/>
</dbReference>
<dbReference type="EC" id="2.7.1.25" evidence="2 6"/>
<evidence type="ECO:0000256" key="4">
    <source>
        <dbReference type="ARBA" id="ARBA00022741"/>
    </source>
</evidence>
<evidence type="ECO:0000256" key="7">
    <source>
        <dbReference type="RuleBase" id="RU004347"/>
    </source>
</evidence>
<comment type="function">
    <text evidence="6 7">Catalyzes the synthesis of activated sulfate.</text>
</comment>
<dbReference type="GO" id="GO:0004020">
    <property type="term" value="F:adenylylsulfate kinase activity"/>
    <property type="evidence" value="ECO:0007669"/>
    <property type="project" value="UniProtKB-UniRule"/>
</dbReference>
<dbReference type="GO" id="GO:0004781">
    <property type="term" value="F:sulfate adenylyltransferase (ATP) activity"/>
    <property type="evidence" value="ECO:0007669"/>
    <property type="project" value="TreeGrafter"/>
</dbReference>
<keyword evidence="6" id="KW-0597">Phosphoprotein</keyword>
<accession>A0AA37MHM4</accession>
<dbReference type="InterPro" id="IPR002891">
    <property type="entry name" value="APS"/>
</dbReference>
<dbReference type="RefSeq" id="WP_238212642.1">
    <property type="nucleotide sequence ID" value="NZ_BPUS01000005.1"/>
</dbReference>
<evidence type="ECO:0000313" key="10">
    <source>
        <dbReference type="Proteomes" id="UP001055111"/>
    </source>
</evidence>
<dbReference type="PANTHER" id="PTHR42700">
    <property type="entry name" value="SULFATE ADENYLYLTRANSFERASE"/>
    <property type="match status" value="1"/>
</dbReference>
<sequence>MVTVLKSAGCVIWLTGLSGAGKTTIADALAARLREIGTTCAVLDGDELRKGLNSDLGFSSQDRLENIRRVAHVAAFCATHLEVVIVAVISPSVACRKLAAGIVGRTMFEVFVDAPISVCESRDPKGLYHKVRAGQVQKFTGISDTYEPPTSPALTLKTDVLSISEEVDRLRELIEEHAARKNSPAQVLL</sequence>
<feature type="active site" description="Phosphoserine intermediate" evidence="6">
    <location>
        <position position="90"/>
    </location>
</feature>
<comment type="catalytic activity">
    <reaction evidence="1 6 7">
        <text>adenosine 5'-phosphosulfate + ATP = 3'-phosphoadenylyl sulfate + ADP + H(+)</text>
        <dbReference type="Rhea" id="RHEA:24152"/>
        <dbReference type="ChEBI" id="CHEBI:15378"/>
        <dbReference type="ChEBI" id="CHEBI:30616"/>
        <dbReference type="ChEBI" id="CHEBI:58243"/>
        <dbReference type="ChEBI" id="CHEBI:58339"/>
        <dbReference type="ChEBI" id="CHEBI:456216"/>
        <dbReference type="EC" id="2.7.1.25"/>
    </reaction>
</comment>
<dbReference type="InterPro" id="IPR027417">
    <property type="entry name" value="P-loop_NTPase"/>
</dbReference>
<protein>
    <recommendedName>
        <fullName evidence="2 6">Adenylyl-sulfate kinase</fullName>
        <ecNumber evidence="2 6">2.7.1.25</ecNumber>
    </recommendedName>
    <alternativeName>
        <fullName evidence="6">APS kinase</fullName>
    </alternativeName>
    <alternativeName>
        <fullName evidence="6">ATP adenosine-5'-phosphosulfate 3'-phosphotransferase</fullName>
    </alternativeName>
    <alternativeName>
        <fullName evidence="6">Adenosine-5'-phosphosulfate kinase</fullName>
    </alternativeName>
</protein>
<reference evidence="9" key="1">
    <citation type="submission" date="2022-09" db="EMBL/GenBank/DDBJ databases">
        <title>Isolation and characterization of 3-chlorobenzoate degrading bacteria from soils in Shizuoka.</title>
        <authorList>
            <person name="Ifat A."/>
            <person name="Ogawa N."/>
            <person name="Kimbara K."/>
            <person name="Moriuchi R."/>
            <person name="Dohra H."/>
            <person name="Shintani M."/>
        </authorList>
    </citation>
    <scope>NUCLEOTIDE SEQUENCE</scope>
    <source>
        <strain evidence="9">19CS4-2</strain>
    </source>
</reference>
<dbReference type="Gene3D" id="3.40.50.300">
    <property type="entry name" value="P-loop containing nucleotide triphosphate hydrolases"/>
    <property type="match status" value="1"/>
</dbReference>
<feature type="binding site" evidence="6">
    <location>
        <begin position="16"/>
        <end position="23"/>
    </location>
    <ligand>
        <name>ATP</name>
        <dbReference type="ChEBI" id="CHEBI:30616"/>
    </ligand>
</feature>
<dbReference type="AlphaFoldDB" id="A0AA37MHM4"/>
<evidence type="ECO:0000256" key="6">
    <source>
        <dbReference type="HAMAP-Rule" id="MF_00065"/>
    </source>
</evidence>
<keyword evidence="4 6" id="KW-0547">Nucleotide-binding</keyword>
<dbReference type="HAMAP" id="MF_00065">
    <property type="entry name" value="Adenylyl_sulf_kinase"/>
    <property type="match status" value="1"/>
</dbReference>
<name>A0AA37MHM4_9BURK</name>
<keyword evidence="6 7" id="KW-0418">Kinase</keyword>
<dbReference type="Proteomes" id="UP001055111">
    <property type="component" value="Unassembled WGS sequence"/>
</dbReference>
<dbReference type="GO" id="GO:0005737">
    <property type="term" value="C:cytoplasm"/>
    <property type="evidence" value="ECO:0007669"/>
    <property type="project" value="TreeGrafter"/>
</dbReference>
<dbReference type="CDD" id="cd02027">
    <property type="entry name" value="APSK"/>
    <property type="match status" value="1"/>
</dbReference>
<comment type="pathway">
    <text evidence="6 7">Sulfur metabolism; hydrogen sulfide biosynthesis; sulfite from sulfate: step 2/3.</text>
</comment>
<dbReference type="InterPro" id="IPR059117">
    <property type="entry name" value="APS_kinase_dom"/>
</dbReference>
<dbReference type="NCBIfam" id="NF003013">
    <property type="entry name" value="PRK03846.1"/>
    <property type="match status" value="1"/>
</dbReference>
<evidence type="ECO:0000259" key="8">
    <source>
        <dbReference type="Pfam" id="PF01583"/>
    </source>
</evidence>
<dbReference type="PANTHER" id="PTHR42700:SF1">
    <property type="entry name" value="SULFATE ADENYLYLTRANSFERASE"/>
    <property type="match status" value="1"/>
</dbReference>
<evidence type="ECO:0000256" key="2">
    <source>
        <dbReference type="ARBA" id="ARBA00012121"/>
    </source>
</evidence>
<dbReference type="NCBIfam" id="TIGR00455">
    <property type="entry name" value="apsK"/>
    <property type="match status" value="1"/>
</dbReference>
<keyword evidence="3 6" id="KW-0808">Transferase</keyword>
<comment type="similarity">
    <text evidence="6 7">Belongs to the APS kinase family.</text>
</comment>
<organism evidence="9 10">
    <name type="scientific">Caballeronia novacaledonica</name>
    <dbReference type="NCBI Taxonomy" id="1544861"/>
    <lineage>
        <taxon>Bacteria</taxon>
        <taxon>Pseudomonadati</taxon>
        <taxon>Pseudomonadota</taxon>
        <taxon>Betaproteobacteria</taxon>
        <taxon>Burkholderiales</taxon>
        <taxon>Burkholderiaceae</taxon>
        <taxon>Caballeronia</taxon>
    </lineage>
</organism>
<evidence type="ECO:0000313" key="9">
    <source>
        <dbReference type="EMBL" id="GJH26023.1"/>
    </source>
</evidence>
<dbReference type="EMBL" id="BPUS01000005">
    <property type="protein sequence ID" value="GJH26023.1"/>
    <property type="molecule type" value="Genomic_DNA"/>
</dbReference>
<proteinExistence type="inferred from homology"/>
<evidence type="ECO:0000256" key="1">
    <source>
        <dbReference type="ARBA" id="ARBA00001823"/>
    </source>
</evidence>
<dbReference type="Pfam" id="PF01583">
    <property type="entry name" value="APS_kinase"/>
    <property type="match status" value="1"/>
</dbReference>
<dbReference type="GO" id="GO:0010134">
    <property type="term" value="P:sulfate assimilation via adenylyl sulfate reduction"/>
    <property type="evidence" value="ECO:0007669"/>
    <property type="project" value="TreeGrafter"/>
</dbReference>
<feature type="domain" description="APS kinase" evidence="8">
    <location>
        <begin position="9"/>
        <end position="156"/>
    </location>
</feature>
<evidence type="ECO:0000256" key="3">
    <source>
        <dbReference type="ARBA" id="ARBA00022679"/>
    </source>
</evidence>
<keyword evidence="5 6" id="KW-0067">ATP-binding</keyword>
<gene>
    <name evidence="6 9" type="primary">cysC</name>
    <name evidence="9" type="ORF">CBA19CS42_15925</name>
</gene>
<dbReference type="InterPro" id="IPR050512">
    <property type="entry name" value="Sulf_AdTrans/APS_kinase"/>
</dbReference>
<dbReference type="GO" id="GO:0005524">
    <property type="term" value="F:ATP binding"/>
    <property type="evidence" value="ECO:0007669"/>
    <property type="project" value="UniProtKB-UniRule"/>
</dbReference>
<comment type="caution">
    <text evidence="9">The sequence shown here is derived from an EMBL/GenBank/DDBJ whole genome shotgun (WGS) entry which is preliminary data.</text>
</comment>
<dbReference type="SUPFAM" id="SSF52540">
    <property type="entry name" value="P-loop containing nucleoside triphosphate hydrolases"/>
    <property type="match status" value="1"/>
</dbReference>
<dbReference type="GO" id="GO:0019379">
    <property type="term" value="P:sulfate assimilation, phosphoadenylyl sulfate reduction by phosphoadenylyl-sulfate reductase (thioredoxin)"/>
    <property type="evidence" value="ECO:0007669"/>
    <property type="project" value="TreeGrafter"/>
</dbReference>
<evidence type="ECO:0000256" key="5">
    <source>
        <dbReference type="ARBA" id="ARBA00022840"/>
    </source>
</evidence>